<reference evidence="9" key="1">
    <citation type="submission" date="2016-12" db="EMBL/GenBank/DDBJ databases">
        <authorList>
            <person name="Varghese N."/>
            <person name="Submissions S."/>
        </authorList>
    </citation>
    <scope>NUCLEOTIDE SEQUENCE [LARGE SCALE GENOMIC DNA]</scope>
    <source>
        <strain evidence="9">DSM 11032</strain>
    </source>
</reference>
<dbReference type="SUPFAM" id="SSF47384">
    <property type="entry name" value="Homodimeric domain of signal transducing histidine kinase"/>
    <property type="match status" value="1"/>
</dbReference>
<evidence type="ECO:0000256" key="4">
    <source>
        <dbReference type="ARBA" id="ARBA00022679"/>
    </source>
</evidence>
<dbReference type="Pfam" id="PF00512">
    <property type="entry name" value="HisKA"/>
    <property type="match status" value="1"/>
</dbReference>
<comment type="catalytic activity">
    <reaction evidence="1">
        <text>ATP + protein L-histidine = ADP + protein N-phospho-L-histidine.</text>
        <dbReference type="EC" id="2.7.13.3"/>
    </reaction>
</comment>
<dbReference type="InterPro" id="IPR050736">
    <property type="entry name" value="Sensor_HK_Regulatory"/>
</dbReference>
<evidence type="ECO:0000313" key="8">
    <source>
        <dbReference type="EMBL" id="SHN49820.1"/>
    </source>
</evidence>
<feature type="domain" description="Histidine kinase" evidence="7">
    <location>
        <begin position="570"/>
        <end position="786"/>
    </location>
</feature>
<dbReference type="InterPro" id="IPR035965">
    <property type="entry name" value="PAS-like_dom_sf"/>
</dbReference>
<evidence type="ECO:0000256" key="5">
    <source>
        <dbReference type="ARBA" id="ARBA00022777"/>
    </source>
</evidence>
<dbReference type="PANTHER" id="PTHR43711">
    <property type="entry name" value="TWO-COMPONENT HISTIDINE KINASE"/>
    <property type="match status" value="1"/>
</dbReference>
<accession>A0A1M7RUD5</accession>
<evidence type="ECO:0000256" key="2">
    <source>
        <dbReference type="ARBA" id="ARBA00012438"/>
    </source>
</evidence>
<dbReference type="STRING" id="198312.SAMN02745193_00415"/>
<dbReference type="OrthoDB" id="9797304at2"/>
<evidence type="ECO:0000259" key="7">
    <source>
        <dbReference type="PROSITE" id="PS50109"/>
    </source>
</evidence>
<evidence type="ECO:0000256" key="3">
    <source>
        <dbReference type="ARBA" id="ARBA00022553"/>
    </source>
</evidence>
<dbReference type="PROSITE" id="PS50109">
    <property type="entry name" value="HIS_KIN"/>
    <property type="match status" value="1"/>
</dbReference>
<keyword evidence="5 8" id="KW-0418">Kinase</keyword>
<keyword evidence="6" id="KW-0902">Two-component regulatory system</keyword>
<dbReference type="Pfam" id="PF12860">
    <property type="entry name" value="PAS_7"/>
    <property type="match status" value="2"/>
</dbReference>
<name>A0A1M7RUD5_9SPHN</name>
<dbReference type="SUPFAM" id="SSF55874">
    <property type="entry name" value="ATPase domain of HSP90 chaperone/DNA topoisomerase II/histidine kinase"/>
    <property type="match status" value="1"/>
</dbReference>
<evidence type="ECO:0000256" key="6">
    <source>
        <dbReference type="ARBA" id="ARBA00023012"/>
    </source>
</evidence>
<dbReference type="GO" id="GO:0000155">
    <property type="term" value="F:phosphorelay sensor kinase activity"/>
    <property type="evidence" value="ECO:0007669"/>
    <property type="project" value="InterPro"/>
</dbReference>
<dbReference type="PANTHER" id="PTHR43711:SF1">
    <property type="entry name" value="HISTIDINE KINASE 1"/>
    <property type="match status" value="1"/>
</dbReference>
<proteinExistence type="predicted"/>
<sequence>MDISPLSLVLIALVLAAWAVGAALVVLRASHGMKRARALKASIKRMQALLDVAPAVPLLVRVDGRIEAPDKLARLLGLKAMPKYLSELAAPPDDAGAGGLAPEQLDQFWARVQATQKSAAPFRMALNPPGSQRSLALFGTLADPQVSPGGAALVWVFDFTESHAEMARLRVAAARATGDFAALVGLIEAAPTPMWFRGSDLSLQLVNQAYVDAVGGGNAAEVVEGQIELLEPEDGRSPAEIARETLQSQNKFERSVAATIHGARRTLRVSDLPLGHEGVAGYAIDIEEQQQVAREFRAFRDAQRALLDQLSVGVAQFDAEERLTFANRPFRRLFVLTDEAIEARTPFERFLAEARERGRTPEVRDFPEWRRERAGWFEASTTLEEAWPLPGGTHLRIVAQPLPDGGLVLIAEDRTEQLALSAVRDTLLRTRTATLDSLFEALAIFAPDGSVQLWNRSFAGTWGLTPELLDAHPSADELLGAIGRNLVRPEEAGLIGAAVRAATLDRREKGGQVELADGRTLRFAGVPLPDGNGLLTVLDITASQKAEQALRERASALEEADAVKARFLANMSYEFRTPLTTIGGYAELLKSGAAQGPEQAGEYVDAILTAVERLTEQVENVLDLSQSEAGLLPIRKERLDLLEFLTTLVREREAAIIAAGLSLDLKGRRGRVIDGDPRQLGRAIGNLIDNAVAGTPDGGRIVIEIRKAPEGGAGAMELRIADNGRGMTSQELALAQGGVKPGIDGAPERRTGLGIPLARQLVEAHEGTLEIASRKGAGTTAVIRLP</sequence>
<dbReference type="InterPro" id="IPR003594">
    <property type="entry name" value="HATPase_dom"/>
</dbReference>
<dbReference type="Pfam" id="PF02518">
    <property type="entry name" value="HATPase_c"/>
    <property type="match status" value="1"/>
</dbReference>
<dbReference type="CDD" id="cd00082">
    <property type="entry name" value="HisKA"/>
    <property type="match status" value="1"/>
</dbReference>
<keyword evidence="9" id="KW-1185">Reference proteome</keyword>
<dbReference type="InterPro" id="IPR036890">
    <property type="entry name" value="HATPase_C_sf"/>
</dbReference>
<dbReference type="Gene3D" id="1.10.287.130">
    <property type="match status" value="1"/>
</dbReference>
<dbReference type="EC" id="2.7.13.3" evidence="2"/>
<keyword evidence="4" id="KW-0808">Transferase</keyword>
<dbReference type="CDD" id="cd00075">
    <property type="entry name" value="HATPase"/>
    <property type="match status" value="1"/>
</dbReference>
<protein>
    <recommendedName>
        <fullName evidence="2">histidine kinase</fullName>
        <ecNumber evidence="2">2.7.13.3</ecNumber>
    </recommendedName>
</protein>
<evidence type="ECO:0000256" key="1">
    <source>
        <dbReference type="ARBA" id="ARBA00000085"/>
    </source>
</evidence>
<gene>
    <name evidence="8" type="ORF">SAMN02745193_00415</name>
</gene>
<dbReference type="Gene3D" id="3.30.450.20">
    <property type="entry name" value="PAS domain"/>
    <property type="match status" value="3"/>
</dbReference>
<dbReference type="Gene3D" id="3.30.565.10">
    <property type="entry name" value="Histidine kinase-like ATPase, C-terminal domain"/>
    <property type="match status" value="1"/>
</dbReference>
<organism evidence="8 9">
    <name type="scientific">Erythrobacter sanguineus</name>
    <dbReference type="NCBI Taxonomy" id="198312"/>
    <lineage>
        <taxon>Bacteria</taxon>
        <taxon>Pseudomonadati</taxon>
        <taxon>Pseudomonadota</taxon>
        <taxon>Alphaproteobacteria</taxon>
        <taxon>Sphingomonadales</taxon>
        <taxon>Erythrobacteraceae</taxon>
        <taxon>Erythrobacter/Porphyrobacter group</taxon>
        <taxon>Erythrobacter</taxon>
    </lineage>
</organism>
<keyword evidence="3" id="KW-0597">Phosphoprotein</keyword>
<evidence type="ECO:0000313" key="9">
    <source>
        <dbReference type="Proteomes" id="UP000184391"/>
    </source>
</evidence>
<dbReference type="InterPro" id="IPR003661">
    <property type="entry name" value="HisK_dim/P_dom"/>
</dbReference>
<dbReference type="InterPro" id="IPR004358">
    <property type="entry name" value="Sig_transdc_His_kin-like_C"/>
</dbReference>
<dbReference type="InterPro" id="IPR000014">
    <property type="entry name" value="PAS"/>
</dbReference>
<dbReference type="InterPro" id="IPR005467">
    <property type="entry name" value="His_kinase_dom"/>
</dbReference>
<dbReference type="SUPFAM" id="SSF55785">
    <property type="entry name" value="PYP-like sensor domain (PAS domain)"/>
    <property type="match status" value="2"/>
</dbReference>
<dbReference type="RefSeq" id="WP_072673001.1">
    <property type="nucleotide sequence ID" value="NZ_FRDF01000002.1"/>
</dbReference>
<dbReference type="AlphaFoldDB" id="A0A1M7RUD5"/>
<dbReference type="SMART" id="SM00091">
    <property type="entry name" value="PAS"/>
    <property type="match status" value="3"/>
</dbReference>
<dbReference type="SMART" id="SM00388">
    <property type="entry name" value="HisKA"/>
    <property type="match status" value="1"/>
</dbReference>
<dbReference type="PRINTS" id="PR00344">
    <property type="entry name" value="BCTRLSENSOR"/>
</dbReference>
<dbReference type="SMART" id="SM00387">
    <property type="entry name" value="HATPase_c"/>
    <property type="match status" value="1"/>
</dbReference>
<dbReference type="InterPro" id="IPR036097">
    <property type="entry name" value="HisK_dim/P_sf"/>
</dbReference>
<dbReference type="Proteomes" id="UP000184391">
    <property type="component" value="Unassembled WGS sequence"/>
</dbReference>
<dbReference type="EMBL" id="FRDF01000002">
    <property type="protein sequence ID" value="SHN49820.1"/>
    <property type="molecule type" value="Genomic_DNA"/>
</dbReference>